<feature type="transmembrane region" description="Helical" evidence="5">
    <location>
        <begin position="50"/>
        <end position="74"/>
    </location>
</feature>
<name>A0A9P0HAC5_NEZVI</name>
<dbReference type="OrthoDB" id="1684102at2759"/>
<evidence type="ECO:0000256" key="5">
    <source>
        <dbReference type="SAM" id="Phobius"/>
    </source>
</evidence>
<evidence type="ECO:0000259" key="6">
    <source>
        <dbReference type="Pfam" id="PF01490"/>
    </source>
</evidence>
<comment type="subcellular location">
    <subcellularLocation>
        <location evidence="1">Membrane</location>
        <topology evidence="1">Multi-pass membrane protein</topology>
    </subcellularLocation>
</comment>
<feature type="transmembrane region" description="Helical" evidence="5">
    <location>
        <begin position="221"/>
        <end position="239"/>
    </location>
</feature>
<evidence type="ECO:0000256" key="4">
    <source>
        <dbReference type="ARBA" id="ARBA00023136"/>
    </source>
</evidence>
<evidence type="ECO:0000313" key="8">
    <source>
        <dbReference type="Proteomes" id="UP001152798"/>
    </source>
</evidence>
<keyword evidence="8" id="KW-1185">Reference proteome</keyword>
<dbReference type="GO" id="GO:0015179">
    <property type="term" value="F:L-amino acid transmembrane transporter activity"/>
    <property type="evidence" value="ECO:0007669"/>
    <property type="project" value="TreeGrafter"/>
</dbReference>
<feature type="transmembrane region" description="Helical" evidence="5">
    <location>
        <begin position="179"/>
        <end position="201"/>
    </location>
</feature>
<dbReference type="InterPro" id="IPR013057">
    <property type="entry name" value="AA_transpt_TM"/>
</dbReference>
<feature type="transmembrane region" description="Helical" evidence="5">
    <location>
        <begin position="404"/>
        <end position="426"/>
    </location>
</feature>
<dbReference type="EMBL" id="OV725080">
    <property type="protein sequence ID" value="CAH1398237.1"/>
    <property type="molecule type" value="Genomic_DNA"/>
</dbReference>
<dbReference type="Proteomes" id="UP001152798">
    <property type="component" value="Chromosome 4"/>
</dbReference>
<keyword evidence="3 5" id="KW-1133">Transmembrane helix</keyword>
<accession>A0A9P0HAC5</accession>
<dbReference type="GO" id="GO:0005774">
    <property type="term" value="C:vacuolar membrane"/>
    <property type="evidence" value="ECO:0007669"/>
    <property type="project" value="TreeGrafter"/>
</dbReference>
<feature type="transmembrane region" description="Helical" evidence="5">
    <location>
        <begin position="298"/>
        <end position="319"/>
    </location>
</feature>
<dbReference type="Pfam" id="PF01490">
    <property type="entry name" value="Aa_trans"/>
    <property type="match status" value="1"/>
</dbReference>
<feature type="transmembrane region" description="Helical" evidence="5">
    <location>
        <begin position="340"/>
        <end position="357"/>
    </location>
</feature>
<organism evidence="7 8">
    <name type="scientific">Nezara viridula</name>
    <name type="common">Southern green stink bug</name>
    <name type="synonym">Cimex viridulus</name>
    <dbReference type="NCBI Taxonomy" id="85310"/>
    <lineage>
        <taxon>Eukaryota</taxon>
        <taxon>Metazoa</taxon>
        <taxon>Ecdysozoa</taxon>
        <taxon>Arthropoda</taxon>
        <taxon>Hexapoda</taxon>
        <taxon>Insecta</taxon>
        <taxon>Pterygota</taxon>
        <taxon>Neoptera</taxon>
        <taxon>Paraneoptera</taxon>
        <taxon>Hemiptera</taxon>
        <taxon>Heteroptera</taxon>
        <taxon>Panheteroptera</taxon>
        <taxon>Pentatomomorpha</taxon>
        <taxon>Pentatomoidea</taxon>
        <taxon>Pentatomidae</taxon>
        <taxon>Pentatominae</taxon>
        <taxon>Nezara</taxon>
    </lineage>
</organism>
<evidence type="ECO:0000256" key="1">
    <source>
        <dbReference type="ARBA" id="ARBA00004141"/>
    </source>
</evidence>
<keyword evidence="4 5" id="KW-0472">Membrane</keyword>
<dbReference type="PANTHER" id="PTHR22950">
    <property type="entry name" value="AMINO ACID TRANSPORTER"/>
    <property type="match status" value="1"/>
</dbReference>
<evidence type="ECO:0000256" key="2">
    <source>
        <dbReference type="ARBA" id="ARBA00022692"/>
    </source>
</evidence>
<dbReference type="AlphaFoldDB" id="A0A9P0HAC5"/>
<keyword evidence="2 5" id="KW-0812">Transmembrane</keyword>
<reference evidence="7" key="1">
    <citation type="submission" date="2022-01" db="EMBL/GenBank/DDBJ databases">
        <authorList>
            <person name="King R."/>
        </authorList>
    </citation>
    <scope>NUCLEOTIDE SEQUENCE</scope>
</reference>
<evidence type="ECO:0000256" key="3">
    <source>
        <dbReference type="ARBA" id="ARBA00022989"/>
    </source>
</evidence>
<feature type="transmembrane region" description="Helical" evidence="5">
    <location>
        <begin position="251"/>
        <end position="278"/>
    </location>
</feature>
<feature type="transmembrane region" description="Helical" evidence="5">
    <location>
        <begin position="153"/>
        <end position="172"/>
    </location>
</feature>
<gene>
    <name evidence="7" type="ORF">NEZAVI_LOCUS7930</name>
</gene>
<sequence length="430" mass="48277">MKLNDGKVEPREALEDCKVNPTSDLDALLHVIKSSLSTGVLAIANGFKNAGLLLGIIGTISIGILCTHCAYIMVKSAQDLCQIMKRPFLGYTETVEHAMLNCAKKKFSHYARFTKNTVDMFMFCTYYGVNTVYIIFVATTIQHITEDQFHINLNIRFYILAIAIPVFFIGIIGSMKYLVPFSAIANLFLLIGLCLTFYYILQDLPPISSRPLVANITHWPFFISTAFFGLEGIGTMLPIENSMKNPQHFLSFPGVLIIAMVIVVGLFSSLGFLGYLKYGDYIEDSITLNLPRHLKAEVVKVLVALAVLFTYGLQLTASMEVIWKRLEKYFDDEIKYIRYYQIRAMLIFGTVVLALVVPNLGPVISLIGAFGFSMCGFFYPALVQTIMKWDDGLGKWNYILWKNGFVILFSIVATLTGSISAIFDIIKEYK</sequence>
<feature type="transmembrane region" description="Helical" evidence="5">
    <location>
        <begin position="363"/>
        <end position="383"/>
    </location>
</feature>
<proteinExistence type="predicted"/>
<feature type="domain" description="Amino acid transporter transmembrane" evidence="6">
    <location>
        <begin position="22"/>
        <end position="422"/>
    </location>
</feature>
<evidence type="ECO:0000313" key="7">
    <source>
        <dbReference type="EMBL" id="CAH1398237.1"/>
    </source>
</evidence>
<feature type="transmembrane region" description="Helical" evidence="5">
    <location>
        <begin position="120"/>
        <end position="141"/>
    </location>
</feature>
<protein>
    <recommendedName>
        <fullName evidence="6">Amino acid transporter transmembrane domain-containing protein</fullName>
    </recommendedName>
</protein>
<dbReference type="PANTHER" id="PTHR22950:SF349">
    <property type="entry name" value="AMINO ACID TRANSPORTER TRANSMEMBRANE DOMAIN-CONTAINING PROTEIN"/>
    <property type="match status" value="1"/>
</dbReference>